<evidence type="ECO:0000256" key="2">
    <source>
        <dbReference type="SAM" id="SignalP"/>
    </source>
</evidence>
<comment type="caution">
    <text evidence="4">The sequence shown here is derived from an EMBL/GenBank/DDBJ whole genome shotgun (WGS) entry which is preliminary data.</text>
</comment>
<proteinExistence type="predicted"/>
<dbReference type="InterPro" id="IPR057873">
    <property type="entry name" value="CTHRC1_C"/>
</dbReference>
<feature type="region of interest" description="Disordered" evidence="1">
    <location>
        <begin position="32"/>
        <end position="72"/>
    </location>
</feature>
<dbReference type="Pfam" id="PF25815">
    <property type="entry name" value="CTHRC1_C"/>
    <property type="match status" value="1"/>
</dbReference>
<feature type="chain" id="PRO_5044317930" description="CTHRC1 C-terminal domain-containing protein" evidence="2">
    <location>
        <begin position="24"/>
        <end position="185"/>
    </location>
</feature>
<dbReference type="Proteomes" id="UP001152795">
    <property type="component" value="Unassembled WGS sequence"/>
</dbReference>
<feature type="compositionally biased region" description="Low complexity" evidence="1">
    <location>
        <begin position="48"/>
        <end position="64"/>
    </location>
</feature>
<accession>A0A6S7FT09</accession>
<protein>
    <recommendedName>
        <fullName evidence="3">CTHRC1 C-terminal domain-containing protein</fullName>
    </recommendedName>
</protein>
<feature type="signal peptide" evidence="2">
    <location>
        <begin position="1"/>
        <end position="23"/>
    </location>
</feature>
<gene>
    <name evidence="4" type="ORF">PACLA_8A007875</name>
</gene>
<dbReference type="OrthoDB" id="5985978at2759"/>
<keyword evidence="5" id="KW-1185">Reference proteome</keyword>
<evidence type="ECO:0000313" key="4">
    <source>
        <dbReference type="EMBL" id="CAB3979692.1"/>
    </source>
</evidence>
<evidence type="ECO:0000313" key="5">
    <source>
        <dbReference type="Proteomes" id="UP001152795"/>
    </source>
</evidence>
<dbReference type="EMBL" id="CACRXK020000220">
    <property type="protein sequence ID" value="CAB3979692.1"/>
    <property type="molecule type" value="Genomic_DNA"/>
</dbReference>
<keyword evidence="2" id="KW-0732">Signal</keyword>
<organism evidence="4 5">
    <name type="scientific">Paramuricea clavata</name>
    <name type="common">Red gorgonian</name>
    <name type="synonym">Violescent sea-whip</name>
    <dbReference type="NCBI Taxonomy" id="317549"/>
    <lineage>
        <taxon>Eukaryota</taxon>
        <taxon>Metazoa</taxon>
        <taxon>Cnidaria</taxon>
        <taxon>Anthozoa</taxon>
        <taxon>Octocorallia</taxon>
        <taxon>Malacalcyonacea</taxon>
        <taxon>Plexauridae</taxon>
        <taxon>Paramuricea</taxon>
    </lineage>
</organism>
<sequence length="185" mass="20463">MESKFVIFLLFVFMADMTSVVNSQSKTTSSQVTCGSAGIPGIPGIPGNPGRDGIPGLRGPAGAKGKPGGRGDDYVDLVKSNWKQCVWKREDSKDTGLIQNCIFNKKYDNTSLRVFYAGSLRSYGSGVYNRWYFTFDGAECTKPATIEGIVCAKSTQIEPYRHRHIEGYCNRVPKGHIRRVLDRQV</sequence>
<evidence type="ECO:0000256" key="1">
    <source>
        <dbReference type="SAM" id="MobiDB-lite"/>
    </source>
</evidence>
<name>A0A6S7FT09_PARCT</name>
<reference evidence="4" key="1">
    <citation type="submission" date="2020-04" db="EMBL/GenBank/DDBJ databases">
        <authorList>
            <person name="Alioto T."/>
            <person name="Alioto T."/>
            <person name="Gomez Garrido J."/>
        </authorList>
    </citation>
    <scope>NUCLEOTIDE SEQUENCE</scope>
    <source>
        <strain evidence="4">A484AB</strain>
    </source>
</reference>
<feature type="domain" description="CTHRC1 C-terminal" evidence="3">
    <location>
        <begin position="79"/>
        <end position="178"/>
    </location>
</feature>
<dbReference type="AlphaFoldDB" id="A0A6S7FT09"/>
<evidence type="ECO:0000259" key="3">
    <source>
        <dbReference type="Pfam" id="PF25815"/>
    </source>
</evidence>